<dbReference type="InterPro" id="IPR001245">
    <property type="entry name" value="Ser-Thr/Tyr_kinase_cat_dom"/>
</dbReference>
<dbReference type="InterPro" id="IPR050167">
    <property type="entry name" value="Ser_Thr_protein_kinase"/>
</dbReference>
<evidence type="ECO:0000313" key="3">
    <source>
        <dbReference type="Proteomes" id="UP000265703"/>
    </source>
</evidence>
<dbReference type="PROSITE" id="PS50011">
    <property type="entry name" value="PROTEIN_KINASE_DOM"/>
    <property type="match status" value="1"/>
</dbReference>
<dbReference type="PANTHER" id="PTHR23257">
    <property type="entry name" value="SERINE-THREONINE PROTEIN KINASE"/>
    <property type="match status" value="1"/>
</dbReference>
<dbReference type="EMBL" id="QKYT01000875">
    <property type="protein sequence ID" value="RIA80931.1"/>
    <property type="molecule type" value="Genomic_DNA"/>
</dbReference>
<dbReference type="AlphaFoldDB" id="A0A397SDV7"/>
<dbReference type="Proteomes" id="UP000265703">
    <property type="component" value="Unassembled WGS sequence"/>
</dbReference>
<name>A0A397SDV7_9GLOM</name>
<dbReference type="GO" id="GO:0005524">
    <property type="term" value="F:ATP binding"/>
    <property type="evidence" value="ECO:0007669"/>
    <property type="project" value="InterPro"/>
</dbReference>
<dbReference type="GO" id="GO:0004672">
    <property type="term" value="F:protein kinase activity"/>
    <property type="evidence" value="ECO:0007669"/>
    <property type="project" value="InterPro"/>
</dbReference>
<reference evidence="2 3" key="1">
    <citation type="submission" date="2018-06" db="EMBL/GenBank/DDBJ databases">
        <title>Comparative genomics reveals the genomic features of Rhizophagus irregularis, R. cerebriforme, R. diaphanum and Gigaspora rosea, and their symbiotic lifestyle signature.</title>
        <authorList>
            <person name="Morin E."/>
            <person name="San Clemente H."/>
            <person name="Chen E.C.H."/>
            <person name="De La Providencia I."/>
            <person name="Hainaut M."/>
            <person name="Kuo A."/>
            <person name="Kohler A."/>
            <person name="Murat C."/>
            <person name="Tang N."/>
            <person name="Roy S."/>
            <person name="Loubradou J."/>
            <person name="Henrissat B."/>
            <person name="Grigoriev I.V."/>
            <person name="Corradi N."/>
            <person name="Roux C."/>
            <person name="Martin F.M."/>
        </authorList>
    </citation>
    <scope>NUCLEOTIDE SEQUENCE [LARGE SCALE GENOMIC DNA]</scope>
    <source>
        <strain evidence="2 3">DAOM 227022</strain>
    </source>
</reference>
<organism evidence="2 3">
    <name type="scientific">Glomus cerebriforme</name>
    <dbReference type="NCBI Taxonomy" id="658196"/>
    <lineage>
        <taxon>Eukaryota</taxon>
        <taxon>Fungi</taxon>
        <taxon>Fungi incertae sedis</taxon>
        <taxon>Mucoromycota</taxon>
        <taxon>Glomeromycotina</taxon>
        <taxon>Glomeromycetes</taxon>
        <taxon>Glomerales</taxon>
        <taxon>Glomeraceae</taxon>
        <taxon>Glomus</taxon>
    </lineage>
</organism>
<feature type="non-terminal residue" evidence="2">
    <location>
        <position position="1"/>
    </location>
</feature>
<dbReference type="OrthoDB" id="544350at2759"/>
<evidence type="ECO:0000313" key="2">
    <source>
        <dbReference type="EMBL" id="RIA80931.1"/>
    </source>
</evidence>
<dbReference type="GO" id="GO:0007165">
    <property type="term" value="P:signal transduction"/>
    <property type="evidence" value="ECO:0007669"/>
    <property type="project" value="TreeGrafter"/>
</dbReference>
<accession>A0A397SDV7</accession>
<keyword evidence="2" id="KW-0418">Kinase</keyword>
<dbReference type="InterPro" id="IPR000719">
    <property type="entry name" value="Prot_kinase_dom"/>
</dbReference>
<feature type="domain" description="Protein kinase" evidence="1">
    <location>
        <begin position="1"/>
        <end position="128"/>
    </location>
</feature>
<protein>
    <submittedName>
        <fullName evidence="2">Kinase-like domain-containing protein</fullName>
    </submittedName>
</protein>
<keyword evidence="2" id="KW-0808">Transferase</keyword>
<sequence length="128" mass="14803">IIEGLKNIHQQNLVHRDFHAGNILTNHAYNRSYISDLGLCRPANEVDDEKTYGVLPYIAPEVLRDQPYTQKSDIYSFGIVTYEIFASSYPYYELSHDEFLAIKICQGLRPNIDELKIPQLLKDLIKKC</sequence>
<dbReference type="Pfam" id="PF07714">
    <property type="entry name" value="PK_Tyr_Ser-Thr"/>
    <property type="match status" value="1"/>
</dbReference>
<proteinExistence type="predicted"/>
<dbReference type="Gene3D" id="1.10.510.10">
    <property type="entry name" value="Transferase(Phosphotransferase) domain 1"/>
    <property type="match status" value="1"/>
</dbReference>
<evidence type="ECO:0000259" key="1">
    <source>
        <dbReference type="PROSITE" id="PS50011"/>
    </source>
</evidence>
<gene>
    <name evidence="2" type="ORF">C1645_701235</name>
</gene>
<dbReference type="SUPFAM" id="SSF56112">
    <property type="entry name" value="Protein kinase-like (PK-like)"/>
    <property type="match status" value="1"/>
</dbReference>
<dbReference type="GO" id="GO:0005737">
    <property type="term" value="C:cytoplasm"/>
    <property type="evidence" value="ECO:0007669"/>
    <property type="project" value="TreeGrafter"/>
</dbReference>
<comment type="caution">
    <text evidence="2">The sequence shown here is derived from an EMBL/GenBank/DDBJ whole genome shotgun (WGS) entry which is preliminary data.</text>
</comment>
<dbReference type="InterPro" id="IPR011009">
    <property type="entry name" value="Kinase-like_dom_sf"/>
</dbReference>
<keyword evidence="3" id="KW-1185">Reference proteome</keyword>